<dbReference type="EMBL" id="KU160642">
    <property type="protein sequence ID" value="ALY08715.1"/>
    <property type="molecule type" value="Genomic_DNA"/>
</dbReference>
<accession>A0A0U4JQD6</accession>
<evidence type="ECO:0000313" key="2">
    <source>
        <dbReference type="Proteomes" id="UP000222527"/>
    </source>
</evidence>
<dbReference type="KEGG" id="vg:40078986"/>
<name>A0A0U4JQD6_9CAUD</name>
<dbReference type="GeneID" id="40078986"/>
<dbReference type="Proteomes" id="UP000222527">
    <property type="component" value="Segment"/>
</dbReference>
<organism evidence="1 2">
    <name type="scientific">Arthrobacter phage Circum</name>
    <dbReference type="NCBI Taxonomy" id="1772295"/>
    <lineage>
        <taxon>Viruses</taxon>
        <taxon>Duplodnaviria</taxon>
        <taxon>Heunggongvirae</taxon>
        <taxon>Uroviricota</taxon>
        <taxon>Caudoviricetes</taxon>
        <taxon>Mudcatvirus</taxon>
        <taxon>Mudcatvirus circum</taxon>
    </lineage>
</organism>
<evidence type="ECO:0000313" key="1">
    <source>
        <dbReference type="EMBL" id="ALY08715.1"/>
    </source>
</evidence>
<protein>
    <submittedName>
        <fullName evidence="1">Uncharacterized protein</fullName>
    </submittedName>
</protein>
<dbReference type="RefSeq" id="YP_009603119.1">
    <property type="nucleotide sequence ID" value="NC_041948.1"/>
</dbReference>
<keyword evidence="2" id="KW-1185">Reference proteome</keyword>
<reference evidence="1 2" key="1">
    <citation type="submission" date="2015-11" db="EMBL/GenBank/DDBJ databases">
        <authorList>
            <person name="Aziz R.M."/>
            <person name="Carl E.L."/>
            <person name="Farooq M.A."/>
            <person name="Gal B."/>
            <person name="Garcia Martinez K."/>
            <person name="Mathew K.J."/>
            <person name="Obando D.J."/>
            <person name="Robinson K.M."/>
            <person name="Robinson M.D."/>
            <person name="Sanders L.M."/>
            <person name="Silva M.P."/>
            <person name="Tasnim L."/>
            <person name="Vo M."/>
            <person name="Vo Q.D."/>
            <person name="Simon S.E."/>
            <person name="Hughes L.E."/>
            <person name="Benjamin R.C."/>
            <person name="Bradley K.W."/>
            <person name="Asai D.J."/>
            <person name="Bowman C.A."/>
            <person name="Russell D.A."/>
            <person name="Pope W.H."/>
            <person name="Jacobs-Sera D."/>
            <person name="Hendrix R.W."/>
            <person name="Hatfull G.F."/>
        </authorList>
    </citation>
    <scope>NUCLEOTIDE SEQUENCE [LARGE SCALE GENOMIC DNA]</scope>
</reference>
<proteinExistence type="predicted"/>
<gene>
    <name evidence="1" type="primary">30</name>
    <name evidence="1" type="ORF">CIRCUM_30</name>
</gene>
<sequence length="89" mass="10359">MKGTEMTPEQRIAEIQYIVDFCTKEQNEISAKINAGDLSNTNSTTGMPLTEQLIKWTVTKTEMEMQIHEIRKTIIKKTEKNIIKRLFKK</sequence>